<proteinExistence type="predicted"/>
<evidence type="ECO:0000313" key="3">
    <source>
        <dbReference type="Proteomes" id="UP000002301"/>
    </source>
</evidence>
<dbReference type="PANTHER" id="PTHR39175:SF1">
    <property type="entry name" value="FAMILY PROTEIN, PUTATIVE (AFU_ORTHOLOGUE AFUA_3G15060)-RELATED"/>
    <property type="match status" value="1"/>
</dbReference>
<organism evidence="2 3">
    <name type="scientific">Brucella anthropi (strain ATCC 49188 / DSM 6882 / CCUG 24695 / JCM 21032 / LMG 3331 / NBRC 15819 / NCTC 12168 / Alc 37)</name>
    <name type="common">Ochrobactrum anthropi</name>
    <dbReference type="NCBI Taxonomy" id="439375"/>
    <lineage>
        <taxon>Bacteria</taxon>
        <taxon>Pseudomonadati</taxon>
        <taxon>Pseudomonadota</taxon>
        <taxon>Alphaproteobacteria</taxon>
        <taxon>Hyphomicrobiales</taxon>
        <taxon>Brucellaceae</taxon>
        <taxon>Brucella/Ochrobactrum group</taxon>
        <taxon>Brucella</taxon>
    </lineage>
</organism>
<dbReference type="HOGENOM" id="CLU_140387_0_0_5"/>
<name>A6WYZ3_BRUA4</name>
<accession>A6WYZ3</accession>
<dbReference type="Proteomes" id="UP000002301">
    <property type="component" value="Chromosome 1"/>
</dbReference>
<dbReference type="InterPro" id="IPR029068">
    <property type="entry name" value="Glyas_Bleomycin-R_OHBP_Dase"/>
</dbReference>
<sequence length="136" mass="15247">MRFMLCASLFNVGTFMQIIALDHVQLAMPEGQEQKARDFYGSTLGFAEVPKPENLAARGGCWFENGAIRLHLGVERPFAPARKAHPAFLVDNLHNTIAHLTRAGIETIGDEPLHGYERCYIHDPFGNRIELMQKIA</sequence>
<dbReference type="PROSITE" id="PS51819">
    <property type="entry name" value="VOC"/>
    <property type="match status" value="1"/>
</dbReference>
<dbReference type="PANTHER" id="PTHR39175">
    <property type="entry name" value="FAMILY PROTEIN, PUTATIVE (AFU_ORTHOLOGUE AFUA_3G15060)-RELATED"/>
    <property type="match status" value="1"/>
</dbReference>
<dbReference type="SUPFAM" id="SSF54593">
    <property type="entry name" value="Glyoxalase/Bleomycin resistance protein/Dihydroxybiphenyl dioxygenase"/>
    <property type="match status" value="1"/>
</dbReference>
<dbReference type="KEGG" id="oan:Oant_1480"/>
<reference evidence="2 3" key="1">
    <citation type="journal article" date="2011" name="J. Bacteriol.">
        <title>Genome of Ochrobactrum anthropi ATCC 49188 T, a versatile opportunistic pathogen and symbiont of several eukaryotic hosts.</title>
        <authorList>
            <person name="Chain P.S."/>
            <person name="Lang D.M."/>
            <person name="Comerci D.J."/>
            <person name="Malfatti S.A."/>
            <person name="Vergez L.M."/>
            <person name="Shin M."/>
            <person name="Ugalde R.A."/>
            <person name="Garcia E."/>
            <person name="Tolmasky M.E."/>
        </authorList>
    </citation>
    <scope>NUCLEOTIDE SEQUENCE [LARGE SCALE GENOMIC DNA]</scope>
    <source>
        <strain evidence="3">ATCC 49188 / DSM 6882 / CCUG 24695 / JCM 21032 / LMG 3331 / NBRC 15819 / NCTC 12168 / Alc 37</strain>
    </source>
</reference>
<dbReference type="InterPro" id="IPR037523">
    <property type="entry name" value="VOC_core"/>
</dbReference>
<dbReference type="Pfam" id="PF00903">
    <property type="entry name" value="Glyoxalase"/>
    <property type="match status" value="1"/>
</dbReference>
<dbReference type="eggNOG" id="COG0346">
    <property type="taxonomic scope" value="Bacteria"/>
</dbReference>
<evidence type="ECO:0000259" key="1">
    <source>
        <dbReference type="PROSITE" id="PS51819"/>
    </source>
</evidence>
<feature type="domain" description="VOC" evidence="1">
    <location>
        <begin position="20"/>
        <end position="134"/>
    </location>
</feature>
<keyword evidence="3" id="KW-1185">Reference proteome</keyword>
<dbReference type="EMBL" id="CP000758">
    <property type="protein sequence ID" value="ABS14197.1"/>
    <property type="molecule type" value="Genomic_DNA"/>
</dbReference>
<protein>
    <submittedName>
        <fullName evidence="2">Glyoxalase/bleomycin resistance protein/dioxygenase</fullName>
    </submittedName>
</protein>
<dbReference type="AlphaFoldDB" id="A6WYZ3"/>
<evidence type="ECO:0000313" key="2">
    <source>
        <dbReference type="EMBL" id="ABS14197.1"/>
    </source>
</evidence>
<dbReference type="Gene3D" id="3.10.180.10">
    <property type="entry name" value="2,3-Dihydroxybiphenyl 1,2-Dioxygenase, domain 1"/>
    <property type="match status" value="1"/>
</dbReference>
<dbReference type="STRING" id="439375.Oant_1480"/>
<gene>
    <name evidence="2" type="ordered locus">Oant_1480</name>
</gene>
<dbReference type="InterPro" id="IPR004360">
    <property type="entry name" value="Glyas_Fos-R_dOase_dom"/>
</dbReference>